<evidence type="ECO:0000259" key="1">
    <source>
        <dbReference type="Pfam" id="PF26078"/>
    </source>
</evidence>
<dbReference type="Pfam" id="PF26078">
    <property type="entry name" value="Baseplate_J_M"/>
    <property type="match status" value="1"/>
</dbReference>
<dbReference type="Proteomes" id="UP000724657">
    <property type="component" value="Unassembled WGS sequence"/>
</dbReference>
<dbReference type="PANTHER" id="PTHR37829">
    <property type="entry name" value="PHAGE-LIKE ELEMENT PBSX PROTEIN XKDT"/>
    <property type="match status" value="1"/>
</dbReference>
<organism evidence="2 3">
    <name type="scientific">Candidatus Fusobacterium pullicola</name>
    <dbReference type="NCBI Taxonomy" id="2838601"/>
    <lineage>
        <taxon>Bacteria</taxon>
        <taxon>Fusobacteriati</taxon>
        <taxon>Fusobacteriota</taxon>
        <taxon>Fusobacteriia</taxon>
        <taxon>Fusobacteriales</taxon>
        <taxon>Fusobacteriaceae</taxon>
        <taxon>Fusobacterium</taxon>
    </lineage>
</organism>
<accession>A0A9E2KYZ8</accession>
<evidence type="ECO:0000313" key="3">
    <source>
        <dbReference type="Proteomes" id="UP000724657"/>
    </source>
</evidence>
<proteinExistence type="predicted"/>
<dbReference type="InterPro" id="IPR058531">
    <property type="entry name" value="Baseplate_J_M"/>
</dbReference>
<reference evidence="2" key="2">
    <citation type="submission" date="2021-04" db="EMBL/GenBank/DDBJ databases">
        <authorList>
            <person name="Gilroy R."/>
        </authorList>
    </citation>
    <scope>NUCLEOTIDE SEQUENCE</scope>
    <source>
        <strain evidence="2">A6-441</strain>
    </source>
</reference>
<dbReference type="EMBL" id="JAHLFN010000076">
    <property type="protein sequence ID" value="MBU3843077.1"/>
    <property type="molecule type" value="Genomic_DNA"/>
</dbReference>
<dbReference type="PANTHER" id="PTHR37829:SF3">
    <property type="entry name" value="PROTEIN JAYE-RELATED"/>
    <property type="match status" value="1"/>
</dbReference>
<feature type="domain" description="Baseplate J-like central" evidence="1">
    <location>
        <begin position="178"/>
        <end position="256"/>
    </location>
</feature>
<dbReference type="AlphaFoldDB" id="A0A9E2KYZ8"/>
<sequence length="355" mass="39511">MFEDKTYEKLLEIKMKNIPSDVDKREGSIVYDAVAGNSLETAQMYITIGEYYKETFGHTASRENLIKRASERGIYPKPASAGVYKGVFNVQVPLGSRFSLNEYNYIVIKKLDSGSYEYQLECETLGEEPNGNTGTLIPIEYIDGLTSAELTEILIPGEDEEETESLRARYLNSFDTQAYGGNIKDYEEKTLAISGVGSVKVTPVWQGGGTVRLTILDSECDEASSALIERVQETIDPTKDGTGKGIAPIGHIVTVDTPLKKSIHITTNLTLEDIEVTNIKDDIDNALMDYLLELRKNWAASNKIVIRISQIETRILAINNKIIDIGNTKINGREENLEIDIYEIPVWGSGNYESN</sequence>
<protein>
    <submittedName>
        <fullName evidence="2">Baseplate J/gp47 family protein</fullName>
    </submittedName>
</protein>
<evidence type="ECO:0000313" key="2">
    <source>
        <dbReference type="EMBL" id="MBU3843077.1"/>
    </source>
</evidence>
<comment type="caution">
    <text evidence="2">The sequence shown here is derived from an EMBL/GenBank/DDBJ whole genome shotgun (WGS) entry which is preliminary data.</text>
</comment>
<dbReference type="InterPro" id="IPR052399">
    <property type="entry name" value="Phage_Baseplate_Assmbl_Protein"/>
</dbReference>
<name>A0A9E2KYZ8_9FUSO</name>
<reference evidence="2" key="1">
    <citation type="journal article" date="2021" name="PeerJ">
        <title>Extensive microbial diversity within the chicken gut microbiome revealed by metagenomics and culture.</title>
        <authorList>
            <person name="Gilroy R."/>
            <person name="Ravi A."/>
            <person name="Getino M."/>
            <person name="Pursley I."/>
            <person name="Horton D.L."/>
            <person name="Alikhan N.F."/>
            <person name="Baker D."/>
            <person name="Gharbi K."/>
            <person name="Hall N."/>
            <person name="Watson M."/>
            <person name="Adriaenssens E.M."/>
            <person name="Foster-Nyarko E."/>
            <person name="Jarju S."/>
            <person name="Secka A."/>
            <person name="Antonio M."/>
            <person name="Oren A."/>
            <person name="Chaudhuri R.R."/>
            <person name="La Ragione R."/>
            <person name="Hildebrand F."/>
            <person name="Pallen M.J."/>
        </authorList>
    </citation>
    <scope>NUCLEOTIDE SEQUENCE</scope>
    <source>
        <strain evidence="2">A6-441</strain>
    </source>
</reference>
<gene>
    <name evidence="2" type="ORF">IAA47_08890</name>
</gene>